<dbReference type="InterPro" id="IPR036885">
    <property type="entry name" value="SWIB_MDM2_dom_sf"/>
</dbReference>
<dbReference type="Proteomes" id="UP001153076">
    <property type="component" value="Unassembled WGS sequence"/>
</dbReference>
<reference evidence="3" key="1">
    <citation type="submission" date="2022-04" db="EMBL/GenBank/DDBJ databases">
        <title>Carnegiea gigantea Genome sequencing and assembly v2.</title>
        <authorList>
            <person name="Copetti D."/>
            <person name="Sanderson M.J."/>
            <person name="Burquez A."/>
            <person name="Wojciechowski M.F."/>
        </authorList>
    </citation>
    <scope>NUCLEOTIDE SEQUENCE</scope>
    <source>
        <strain evidence="3">SGP5-SGP5p</strain>
        <tissue evidence="3">Aerial part</tissue>
    </source>
</reference>
<feature type="region of interest" description="Disordered" evidence="1">
    <location>
        <begin position="76"/>
        <end position="163"/>
    </location>
</feature>
<dbReference type="PROSITE" id="PS51925">
    <property type="entry name" value="SWIB_MDM2"/>
    <property type="match status" value="2"/>
</dbReference>
<dbReference type="InterPro" id="IPR019835">
    <property type="entry name" value="SWIB_domain"/>
</dbReference>
<feature type="compositionally biased region" description="Pro residues" evidence="1">
    <location>
        <begin position="78"/>
        <end position="88"/>
    </location>
</feature>
<comment type="caution">
    <text evidence="3">The sequence shown here is derived from an EMBL/GenBank/DDBJ whole genome shotgun (WGS) entry which is preliminary data.</text>
</comment>
<feature type="compositionally biased region" description="Basic residues" evidence="1">
    <location>
        <begin position="91"/>
        <end position="104"/>
    </location>
</feature>
<gene>
    <name evidence="3" type="ORF">Cgig2_017660</name>
</gene>
<dbReference type="Gene3D" id="1.10.245.10">
    <property type="entry name" value="SWIB/MDM2 domain"/>
    <property type="match status" value="2"/>
</dbReference>
<organism evidence="3 4">
    <name type="scientific">Carnegiea gigantea</name>
    <dbReference type="NCBI Taxonomy" id="171969"/>
    <lineage>
        <taxon>Eukaryota</taxon>
        <taxon>Viridiplantae</taxon>
        <taxon>Streptophyta</taxon>
        <taxon>Embryophyta</taxon>
        <taxon>Tracheophyta</taxon>
        <taxon>Spermatophyta</taxon>
        <taxon>Magnoliopsida</taxon>
        <taxon>eudicotyledons</taxon>
        <taxon>Gunneridae</taxon>
        <taxon>Pentapetalae</taxon>
        <taxon>Caryophyllales</taxon>
        <taxon>Cactineae</taxon>
        <taxon>Cactaceae</taxon>
        <taxon>Cactoideae</taxon>
        <taxon>Echinocereeae</taxon>
        <taxon>Carnegiea</taxon>
    </lineage>
</organism>
<name>A0A9Q1QFP0_9CARY</name>
<evidence type="ECO:0000313" key="3">
    <source>
        <dbReference type="EMBL" id="KAJ8440427.1"/>
    </source>
</evidence>
<dbReference type="CDD" id="cd10567">
    <property type="entry name" value="SWIB-MDM2_like"/>
    <property type="match status" value="2"/>
</dbReference>
<dbReference type="SMART" id="SM00151">
    <property type="entry name" value="SWIB"/>
    <property type="match status" value="2"/>
</dbReference>
<dbReference type="SUPFAM" id="SSF47592">
    <property type="entry name" value="SWIB/MDM2 domain"/>
    <property type="match status" value="2"/>
</dbReference>
<protein>
    <recommendedName>
        <fullName evidence="2">DM2 domain-containing protein</fullName>
    </recommendedName>
</protein>
<dbReference type="InterPro" id="IPR003121">
    <property type="entry name" value="SWIB_MDM2_domain"/>
</dbReference>
<dbReference type="Pfam" id="PF02201">
    <property type="entry name" value="SWIB"/>
    <property type="match status" value="2"/>
</dbReference>
<evidence type="ECO:0000256" key="1">
    <source>
        <dbReference type="SAM" id="MobiDB-lite"/>
    </source>
</evidence>
<dbReference type="AlphaFoldDB" id="A0A9Q1QFP0"/>
<accession>A0A9Q1QFP0</accession>
<feature type="domain" description="DM2" evidence="2">
    <location>
        <begin position="160"/>
        <end position="237"/>
    </location>
</feature>
<keyword evidence="4" id="KW-1185">Reference proteome</keyword>
<evidence type="ECO:0000259" key="2">
    <source>
        <dbReference type="PROSITE" id="PS51925"/>
    </source>
</evidence>
<dbReference type="InterPro" id="IPR014876">
    <property type="entry name" value="DEK_C"/>
</dbReference>
<dbReference type="Pfam" id="PF08766">
    <property type="entry name" value="DEK_C"/>
    <property type="match status" value="1"/>
</dbReference>
<feature type="domain" description="DM2" evidence="2">
    <location>
        <begin position="261"/>
        <end position="339"/>
    </location>
</feature>
<evidence type="ECO:0000313" key="4">
    <source>
        <dbReference type="Proteomes" id="UP001153076"/>
    </source>
</evidence>
<dbReference type="PANTHER" id="PTHR13844">
    <property type="entry name" value="SWI/SNF-RELATED MATRIX-ASSOCIATED ACTIN-DEPENDENT REGULATOR OF CHROMATIN SUBFAMILY D"/>
    <property type="match status" value="1"/>
</dbReference>
<sequence length="342" mass="37573">MASDQDIAEGLAALFRETNPNSFTSFNDVILRLQSKLGFDLSNKIDFIRAQITLLFSSPPPPPPPPTVIPRTQIVNPPANPNPNPSLNPHPHQHVYHHPHHPTPHSHFPPTFGGGSAGHRGPTEISFGQPCASAVVDSHSSAPAKESAQSRPKRRGGPGGLNKLCGVSPQLQAIVGQPAMARTEIVKQLWAYIRKHNLQDPSNKRKIICNDELRLVFETDSTDMFQMNKLLAKHIVPLDSARDSGQQSKKVKLGQSEVPSTEAAPIVISEALAKFFGTSEKEMLQSEVYKRIEEYIKVEGLEDPLNSMVICDTKLQELFGCESIPTPGIREVLARNHLSQRA</sequence>
<proteinExistence type="predicted"/>
<dbReference type="OrthoDB" id="10251073at2759"/>
<dbReference type="EMBL" id="JAKOGI010000191">
    <property type="protein sequence ID" value="KAJ8440427.1"/>
    <property type="molecule type" value="Genomic_DNA"/>
</dbReference>